<dbReference type="VEuPathDB" id="FungiDB:SPRG_22261"/>
<dbReference type="Proteomes" id="UP000030745">
    <property type="component" value="Unassembled WGS sequence"/>
</dbReference>
<dbReference type="KEGG" id="spar:SPRG_22261"/>
<dbReference type="EMBL" id="KK583250">
    <property type="protein sequence ID" value="KDO23778.1"/>
    <property type="molecule type" value="Genomic_DNA"/>
</dbReference>
<sequence>MTSFALIEAQLQSTAAYEQSDASALLFDHWYDLAKAYAANFGPDTVPQMLHETRHALAIALTTYSPDRLRDPSTDMYAVRELLRHAQKIFEILRTKPKFTALLDPLVAEEDARNALCAWLIDVGVPALEAIGLSETSPANVRVD</sequence>
<keyword evidence="2" id="KW-1185">Reference proteome</keyword>
<evidence type="ECO:0000313" key="2">
    <source>
        <dbReference type="Proteomes" id="UP000030745"/>
    </source>
</evidence>
<proteinExistence type="predicted"/>
<evidence type="ECO:0000313" key="1">
    <source>
        <dbReference type="EMBL" id="KDO23778.1"/>
    </source>
</evidence>
<name>A0A067BZU1_SAPPC</name>
<feature type="non-terminal residue" evidence="1">
    <location>
        <position position="144"/>
    </location>
</feature>
<protein>
    <submittedName>
        <fullName evidence="1">Uncharacterized protein</fullName>
    </submittedName>
</protein>
<gene>
    <name evidence="1" type="ORF">SPRG_22261</name>
</gene>
<accession>A0A067BZU1</accession>
<dbReference type="GeneID" id="24142644"/>
<reference evidence="1 2" key="1">
    <citation type="journal article" date="2013" name="PLoS Genet.">
        <title>Distinctive expansion of potential virulence genes in the genome of the oomycete fish pathogen Saprolegnia parasitica.</title>
        <authorList>
            <person name="Jiang R.H."/>
            <person name="de Bruijn I."/>
            <person name="Haas B.J."/>
            <person name="Belmonte R."/>
            <person name="Lobach L."/>
            <person name="Christie J."/>
            <person name="van den Ackerveken G."/>
            <person name="Bottin A."/>
            <person name="Bulone V."/>
            <person name="Diaz-Moreno S.M."/>
            <person name="Dumas B."/>
            <person name="Fan L."/>
            <person name="Gaulin E."/>
            <person name="Govers F."/>
            <person name="Grenville-Briggs L.J."/>
            <person name="Horner N.R."/>
            <person name="Levin J.Z."/>
            <person name="Mammella M."/>
            <person name="Meijer H.J."/>
            <person name="Morris P."/>
            <person name="Nusbaum C."/>
            <person name="Oome S."/>
            <person name="Phillips A.J."/>
            <person name="van Rooyen D."/>
            <person name="Rzeszutek E."/>
            <person name="Saraiva M."/>
            <person name="Secombes C.J."/>
            <person name="Seidl M.F."/>
            <person name="Snel B."/>
            <person name="Stassen J.H."/>
            <person name="Sykes S."/>
            <person name="Tripathy S."/>
            <person name="van den Berg H."/>
            <person name="Vega-Arreguin J.C."/>
            <person name="Wawra S."/>
            <person name="Young S.K."/>
            <person name="Zeng Q."/>
            <person name="Dieguez-Uribeondo J."/>
            <person name="Russ C."/>
            <person name="Tyler B.M."/>
            <person name="van West P."/>
        </authorList>
    </citation>
    <scope>NUCLEOTIDE SEQUENCE [LARGE SCALE GENOMIC DNA]</scope>
    <source>
        <strain evidence="1 2">CBS 223.65</strain>
    </source>
</reference>
<dbReference type="RefSeq" id="XP_012205598.1">
    <property type="nucleotide sequence ID" value="XM_012350208.1"/>
</dbReference>
<dbReference type="OrthoDB" id="10368209at2759"/>
<dbReference type="AlphaFoldDB" id="A0A067BZU1"/>
<organism evidence="1 2">
    <name type="scientific">Saprolegnia parasitica (strain CBS 223.65)</name>
    <dbReference type="NCBI Taxonomy" id="695850"/>
    <lineage>
        <taxon>Eukaryota</taxon>
        <taxon>Sar</taxon>
        <taxon>Stramenopiles</taxon>
        <taxon>Oomycota</taxon>
        <taxon>Saprolegniomycetes</taxon>
        <taxon>Saprolegniales</taxon>
        <taxon>Saprolegniaceae</taxon>
        <taxon>Saprolegnia</taxon>
    </lineage>
</organism>